<dbReference type="InterPro" id="IPR019826">
    <property type="entry name" value="Carboxylesterase_B_AS"/>
</dbReference>
<gene>
    <name evidence="6" type="ORF">MMF94_40350</name>
</gene>
<dbReference type="InterPro" id="IPR029058">
    <property type="entry name" value="AB_hydrolase_fold"/>
</dbReference>
<comment type="caution">
    <text evidence="6">The sequence shown here is derived from an EMBL/GenBank/DDBJ whole genome shotgun (WGS) entry which is preliminary data.</text>
</comment>
<accession>A0ABS9TTT1</accession>
<dbReference type="Proteomes" id="UP001299970">
    <property type="component" value="Unassembled WGS sequence"/>
</dbReference>
<evidence type="ECO:0000256" key="2">
    <source>
        <dbReference type="ARBA" id="ARBA00022801"/>
    </source>
</evidence>
<dbReference type="PROSITE" id="PS00122">
    <property type="entry name" value="CARBOXYLESTERASE_B_1"/>
    <property type="match status" value="1"/>
</dbReference>
<organism evidence="6 7">
    <name type="scientific">Pseudonocardia alaniniphila</name>
    <dbReference type="NCBI Taxonomy" id="75291"/>
    <lineage>
        <taxon>Bacteria</taxon>
        <taxon>Bacillati</taxon>
        <taxon>Actinomycetota</taxon>
        <taxon>Actinomycetes</taxon>
        <taxon>Pseudonocardiales</taxon>
        <taxon>Pseudonocardiaceae</taxon>
        <taxon>Pseudonocardia</taxon>
    </lineage>
</organism>
<reference evidence="6 7" key="1">
    <citation type="submission" date="2022-03" db="EMBL/GenBank/DDBJ databases">
        <title>Pseudonocardia alaer sp. nov., a novel actinomycete isolated from reed forest soil.</title>
        <authorList>
            <person name="Wang L."/>
        </authorList>
    </citation>
    <scope>NUCLEOTIDE SEQUENCE [LARGE SCALE GENOMIC DNA]</scope>
    <source>
        <strain evidence="6 7">Y-16303</strain>
    </source>
</reference>
<dbReference type="PANTHER" id="PTHR11559">
    <property type="entry name" value="CARBOXYLESTERASE"/>
    <property type="match status" value="1"/>
</dbReference>
<feature type="region of interest" description="Disordered" evidence="4">
    <location>
        <begin position="49"/>
        <end position="69"/>
    </location>
</feature>
<protein>
    <recommendedName>
        <fullName evidence="3">Carboxylic ester hydrolase</fullName>
        <ecNumber evidence="3">3.1.1.-</ecNumber>
    </recommendedName>
</protein>
<evidence type="ECO:0000313" key="6">
    <source>
        <dbReference type="EMBL" id="MCH6171972.1"/>
    </source>
</evidence>
<dbReference type="SUPFAM" id="SSF53474">
    <property type="entry name" value="alpha/beta-Hydrolases"/>
    <property type="match status" value="1"/>
</dbReference>
<evidence type="ECO:0000313" key="7">
    <source>
        <dbReference type="Proteomes" id="UP001299970"/>
    </source>
</evidence>
<evidence type="ECO:0000256" key="4">
    <source>
        <dbReference type="SAM" id="MobiDB-lite"/>
    </source>
</evidence>
<dbReference type="EC" id="3.1.1.-" evidence="3"/>
<evidence type="ECO:0000259" key="5">
    <source>
        <dbReference type="Pfam" id="PF00135"/>
    </source>
</evidence>
<dbReference type="RefSeq" id="WP_241042779.1">
    <property type="nucleotide sequence ID" value="NZ_BAAAJF010000027.1"/>
</dbReference>
<comment type="similarity">
    <text evidence="1 3">Belongs to the type-B carboxylesterase/lipase family.</text>
</comment>
<keyword evidence="7" id="KW-1185">Reference proteome</keyword>
<dbReference type="InterPro" id="IPR002018">
    <property type="entry name" value="CarbesteraseB"/>
</dbReference>
<dbReference type="Pfam" id="PF00135">
    <property type="entry name" value="COesterase"/>
    <property type="match status" value="1"/>
</dbReference>
<name>A0ABS9TTT1_9PSEU</name>
<keyword evidence="2 3" id="KW-0378">Hydrolase</keyword>
<dbReference type="Gene3D" id="3.40.50.1820">
    <property type="entry name" value="alpha/beta hydrolase"/>
    <property type="match status" value="1"/>
</dbReference>
<proteinExistence type="inferred from homology"/>
<feature type="domain" description="Carboxylesterase type B" evidence="5">
    <location>
        <begin position="7"/>
        <end position="461"/>
    </location>
</feature>
<dbReference type="InterPro" id="IPR050309">
    <property type="entry name" value="Type-B_Carboxylest/Lipase"/>
</dbReference>
<dbReference type="EMBL" id="JAKXMK010000053">
    <property type="protein sequence ID" value="MCH6171972.1"/>
    <property type="molecule type" value="Genomic_DNA"/>
</dbReference>
<evidence type="ECO:0000256" key="1">
    <source>
        <dbReference type="ARBA" id="ARBA00005964"/>
    </source>
</evidence>
<evidence type="ECO:0000256" key="3">
    <source>
        <dbReference type="RuleBase" id="RU361235"/>
    </source>
</evidence>
<sequence length="498" mass="52343">MSKTSSTPVVRVKEGELRGTTDRGALAFFGVPFAAPPFGPDRMRAPRPASPWNGVRDATGYGPTSPKGPYPPQYRPLFPEVDIPGEDCLNLNVWTPDTTGSLPVLVWIHGGSFTNGSGSVAEYNGAAFARHGVVTVTINYRLGAEGFLYTGDNVANPGLLDQVAALTWVRNNIAAFGGDPARVTVAGESAGAMSVITLLSMPAAAGLFHQAIAQSGAAAHTLDPQDGRMVAGFLAEALGVEPTREAIAAIPVRQVTAAVSALTEEVQTAPDPAKWGTLALSLLPFMPTVDGEVVPRPPLEAIAAGRGADVALLIGSNQDEARLFFVADGSIGAVDEATLASAAGAYGLPAEGVEVYRRNRPDARPGDLLAAIVSDWFYRVPAVRVAEARTGSTASTWVYRFDYWSPAYDGQLGACHGVEIPFVFDTLHAPSTRPRVGDSASQVVADTAHATWVSFIRRGDPGWAPYTVDARTTGLINDGVGAVDDPAGDERRLWEGVR</sequence>